<reference evidence="2" key="1">
    <citation type="submission" date="2020-11" db="EMBL/GenBank/DDBJ databases">
        <authorList>
            <person name="Whitehead M."/>
        </authorList>
    </citation>
    <scope>NUCLEOTIDE SEQUENCE</scope>
    <source>
        <strain evidence="2">EGII</strain>
    </source>
</reference>
<evidence type="ECO:0000313" key="2">
    <source>
        <dbReference type="EMBL" id="CAD7005447.1"/>
    </source>
</evidence>
<accession>A0A811V6H8</accession>
<feature type="transmembrane region" description="Helical" evidence="1">
    <location>
        <begin position="55"/>
        <end position="76"/>
    </location>
</feature>
<keyword evidence="1" id="KW-0812">Transmembrane</keyword>
<comment type="caution">
    <text evidence="2">The sequence shown here is derived from an EMBL/GenBank/DDBJ whole genome shotgun (WGS) entry which is preliminary data.</text>
</comment>
<name>A0A811V6H8_CERCA</name>
<dbReference type="EMBL" id="CAJHJT010000034">
    <property type="protein sequence ID" value="CAD7005447.1"/>
    <property type="molecule type" value="Genomic_DNA"/>
</dbReference>
<sequence>MKNRTTGSDGNISADVSGAETQEKGLDEYAETFVIVNERPVDDISLDFFYKPHTITLFAISVLCMMYFAFVSCLSARSQYK</sequence>
<evidence type="ECO:0000256" key="1">
    <source>
        <dbReference type="SAM" id="Phobius"/>
    </source>
</evidence>
<organism evidence="2 3">
    <name type="scientific">Ceratitis capitata</name>
    <name type="common">Mediterranean fruit fly</name>
    <name type="synonym">Tephritis capitata</name>
    <dbReference type="NCBI Taxonomy" id="7213"/>
    <lineage>
        <taxon>Eukaryota</taxon>
        <taxon>Metazoa</taxon>
        <taxon>Ecdysozoa</taxon>
        <taxon>Arthropoda</taxon>
        <taxon>Hexapoda</taxon>
        <taxon>Insecta</taxon>
        <taxon>Pterygota</taxon>
        <taxon>Neoptera</taxon>
        <taxon>Endopterygota</taxon>
        <taxon>Diptera</taxon>
        <taxon>Brachycera</taxon>
        <taxon>Muscomorpha</taxon>
        <taxon>Tephritoidea</taxon>
        <taxon>Tephritidae</taxon>
        <taxon>Ceratitis</taxon>
        <taxon>Ceratitis</taxon>
    </lineage>
</organism>
<dbReference type="Proteomes" id="UP000606786">
    <property type="component" value="Unassembled WGS sequence"/>
</dbReference>
<gene>
    <name evidence="2" type="ORF">CCAP1982_LOCUS13807</name>
</gene>
<keyword evidence="3" id="KW-1185">Reference proteome</keyword>
<evidence type="ECO:0000313" key="3">
    <source>
        <dbReference type="Proteomes" id="UP000606786"/>
    </source>
</evidence>
<dbReference type="AlphaFoldDB" id="A0A811V6H8"/>
<protein>
    <submittedName>
        <fullName evidence="2">(Mediterranean fruit fly) hypothetical protein</fullName>
    </submittedName>
</protein>
<dbReference type="OrthoDB" id="10265393at2759"/>
<keyword evidence="1" id="KW-0472">Membrane</keyword>
<keyword evidence="1" id="KW-1133">Transmembrane helix</keyword>
<proteinExistence type="predicted"/>